<dbReference type="AlphaFoldDB" id="A0A8B6GXP4"/>
<proteinExistence type="predicted"/>
<comment type="caution">
    <text evidence="2">The sequence shown here is derived from an EMBL/GenBank/DDBJ whole genome shotgun (WGS) entry which is preliminary data.</text>
</comment>
<gene>
    <name evidence="2" type="ORF">MGAL_10B082922</name>
</gene>
<feature type="non-terminal residue" evidence="2">
    <location>
        <position position="96"/>
    </location>
</feature>
<dbReference type="EMBL" id="UYJE01009149">
    <property type="protein sequence ID" value="VDI70576.1"/>
    <property type="molecule type" value="Genomic_DNA"/>
</dbReference>
<feature type="region of interest" description="Disordered" evidence="1">
    <location>
        <begin position="48"/>
        <end position="70"/>
    </location>
</feature>
<sequence length="96" mass="10489">MDEGRESGFINSQPSIAEFMTSVPLINEALQAPSIISSDGMRSYCQSFTTSQQPTQDIGGDPGARDSGLSMKFPDYAWMKEKKPVRKGVAPDQTEL</sequence>
<evidence type="ECO:0000313" key="2">
    <source>
        <dbReference type="EMBL" id="VDI70576.1"/>
    </source>
</evidence>
<accession>A0A8B6GXP4</accession>
<protein>
    <submittedName>
        <fullName evidence="2">Uncharacterized protein</fullName>
    </submittedName>
</protein>
<evidence type="ECO:0000313" key="3">
    <source>
        <dbReference type="Proteomes" id="UP000596742"/>
    </source>
</evidence>
<reference evidence="2" key="1">
    <citation type="submission" date="2018-11" db="EMBL/GenBank/DDBJ databases">
        <authorList>
            <person name="Alioto T."/>
            <person name="Alioto T."/>
        </authorList>
    </citation>
    <scope>NUCLEOTIDE SEQUENCE</scope>
</reference>
<name>A0A8B6GXP4_MYTGA</name>
<dbReference type="Proteomes" id="UP000596742">
    <property type="component" value="Unassembled WGS sequence"/>
</dbReference>
<keyword evidence="3" id="KW-1185">Reference proteome</keyword>
<organism evidence="2 3">
    <name type="scientific">Mytilus galloprovincialis</name>
    <name type="common">Mediterranean mussel</name>
    <dbReference type="NCBI Taxonomy" id="29158"/>
    <lineage>
        <taxon>Eukaryota</taxon>
        <taxon>Metazoa</taxon>
        <taxon>Spiralia</taxon>
        <taxon>Lophotrochozoa</taxon>
        <taxon>Mollusca</taxon>
        <taxon>Bivalvia</taxon>
        <taxon>Autobranchia</taxon>
        <taxon>Pteriomorphia</taxon>
        <taxon>Mytilida</taxon>
        <taxon>Mytiloidea</taxon>
        <taxon>Mytilidae</taxon>
        <taxon>Mytilinae</taxon>
        <taxon>Mytilus</taxon>
    </lineage>
</organism>
<dbReference type="OrthoDB" id="6159439at2759"/>
<evidence type="ECO:0000256" key="1">
    <source>
        <dbReference type="SAM" id="MobiDB-lite"/>
    </source>
</evidence>